<name>A0A645HWM1_9ZZZZ</name>
<dbReference type="EMBL" id="VSSQ01100428">
    <property type="protein sequence ID" value="MPN42589.1"/>
    <property type="molecule type" value="Genomic_DNA"/>
</dbReference>
<accession>A0A645HWM1</accession>
<organism evidence="1">
    <name type="scientific">bioreactor metagenome</name>
    <dbReference type="NCBI Taxonomy" id="1076179"/>
    <lineage>
        <taxon>unclassified sequences</taxon>
        <taxon>metagenomes</taxon>
        <taxon>ecological metagenomes</taxon>
    </lineage>
</organism>
<dbReference type="AlphaFoldDB" id="A0A645HWM1"/>
<reference evidence="1" key="1">
    <citation type="submission" date="2019-08" db="EMBL/GenBank/DDBJ databases">
        <authorList>
            <person name="Kucharzyk K."/>
            <person name="Murdoch R.W."/>
            <person name="Higgins S."/>
            <person name="Loffler F."/>
        </authorList>
    </citation>
    <scope>NUCLEOTIDE SEQUENCE</scope>
</reference>
<comment type="caution">
    <text evidence="1">The sequence shown here is derived from an EMBL/GenBank/DDBJ whole genome shotgun (WGS) entry which is preliminary data.</text>
</comment>
<gene>
    <name evidence="1" type="ORF">SDC9_190146</name>
</gene>
<evidence type="ECO:0000313" key="1">
    <source>
        <dbReference type="EMBL" id="MPN42589.1"/>
    </source>
</evidence>
<proteinExistence type="predicted"/>
<sequence length="61" mass="6959">MPCHKRAQPLGHDFVRAVIFVQAHIHRFTKNLLQLSNTLQLLQANRELPELLGGNISFGRI</sequence>
<protein>
    <submittedName>
        <fullName evidence="1">Uncharacterized protein</fullName>
    </submittedName>
</protein>